<dbReference type="Proteomes" id="UP001165064">
    <property type="component" value="Unassembled WGS sequence"/>
</dbReference>
<evidence type="ECO:0000313" key="2">
    <source>
        <dbReference type="Proteomes" id="UP001165064"/>
    </source>
</evidence>
<comment type="caution">
    <text evidence="1">The sequence shown here is derived from an EMBL/GenBank/DDBJ whole genome shotgun (WGS) entry which is preliminary data.</text>
</comment>
<sequence length="370" mass="42600">MCYNVKIDYLNPVTLLPFAKNADQEIYFFVNTNLAVYKKLKNVVIVEVPRGFCLTKIEPLLQSPIFRVDIRANPEVSFKFSEESEPLLKKFENKIHLWAKYVDGLMTLDFAQKTSESLIALLPIAVFKSSDIYNVKAKNVSRGSNIQINRLNVVILLGNSIPTQPAKASISFPLVHAGMSVKYSFPMFAKRYGDRKDLLTIFHTTFDNIHDLTLVVSGFLNEKRVWKFLPPNIRNLHLVGFIPKESLNFHQAAERIENHTINIGGVSLSEKVTDSPFNLFIALHIVDGDGVPIPCNIDYYCINYDSNTYHTWENYPDKQSCYFNIDVPDMSLKNFEMVIHQKSHYRFFWKGLKCDTKPFKTIFLNELHSQ</sequence>
<accession>A0ACB5SXT1</accession>
<evidence type="ECO:0000313" key="1">
    <source>
        <dbReference type="EMBL" id="GME76181.1"/>
    </source>
</evidence>
<gene>
    <name evidence="1" type="ORF">Amon02_000248000</name>
</gene>
<keyword evidence="2" id="KW-1185">Reference proteome</keyword>
<name>A0ACB5SXT1_AMBMO</name>
<protein>
    <submittedName>
        <fullName evidence="1">Unnamed protein product</fullName>
    </submittedName>
</protein>
<organism evidence="1 2">
    <name type="scientific">Ambrosiozyma monospora</name>
    <name type="common">Yeast</name>
    <name type="synonym">Endomycopsis monosporus</name>
    <dbReference type="NCBI Taxonomy" id="43982"/>
    <lineage>
        <taxon>Eukaryota</taxon>
        <taxon>Fungi</taxon>
        <taxon>Dikarya</taxon>
        <taxon>Ascomycota</taxon>
        <taxon>Saccharomycotina</taxon>
        <taxon>Pichiomycetes</taxon>
        <taxon>Pichiales</taxon>
        <taxon>Pichiaceae</taxon>
        <taxon>Ambrosiozyma</taxon>
    </lineage>
</organism>
<proteinExistence type="predicted"/>
<dbReference type="EMBL" id="BSXS01001440">
    <property type="protein sequence ID" value="GME76181.1"/>
    <property type="molecule type" value="Genomic_DNA"/>
</dbReference>
<reference evidence="1" key="1">
    <citation type="submission" date="2023-04" db="EMBL/GenBank/DDBJ databases">
        <title>Ambrosiozyma monospora NBRC 10751.</title>
        <authorList>
            <person name="Ichikawa N."/>
            <person name="Sato H."/>
            <person name="Tonouchi N."/>
        </authorList>
    </citation>
    <scope>NUCLEOTIDE SEQUENCE</scope>
    <source>
        <strain evidence="1">NBRC 10751</strain>
    </source>
</reference>